<proteinExistence type="predicted"/>
<dbReference type="EMBL" id="JADGMS010000016">
    <property type="protein sequence ID" value="KAF9664328.1"/>
    <property type="molecule type" value="Genomic_DNA"/>
</dbReference>
<accession>A0A835MNZ4</accession>
<name>A0A835MNZ4_9ROSI</name>
<gene>
    <name evidence="1" type="ORF">SADUNF_Sadunf16G0007000</name>
</gene>
<comment type="caution">
    <text evidence="1">The sequence shown here is derived from an EMBL/GenBank/DDBJ whole genome shotgun (WGS) entry which is preliminary data.</text>
</comment>
<reference evidence="1 2" key="1">
    <citation type="submission" date="2020-10" db="EMBL/GenBank/DDBJ databases">
        <title>Plant Genome Project.</title>
        <authorList>
            <person name="Zhang R.-G."/>
        </authorList>
    </citation>
    <scope>NUCLEOTIDE SEQUENCE [LARGE SCALE GENOMIC DNA]</scope>
    <source>
        <strain evidence="1">FAFU-HL-1</strain>
        <tissue evidence="1">Leaf</tissue>
    </source>
</reference>
<keyword evidence="2" id="KW-1185">Reference proteome</keyword>
<dbReference type="Proteomes" id="UP000657918">
    <property type="component" value="Chromosome 16"/>
</dbReference>
<protein>
    <submittedName>
        <fullName evidence="1">Uncharacterized protein</fullName>
    </submittedName>
</protein>
<dbReference type="AlphaFoldDB" id="A0A835MNZ4"/>
<organism evidence="1 2">
    <name type="scientific">Salix dunnii</name>
    <dbReference type="NCBI Taxonomy" id="1413687"/>
    <lineage>
        <taxon>Eukaryota</taxon>
        <taxon>Viridiplantae</taxon>
        <taxon>Streptophyta</taxon>
        <taxon>Embryophyta</taxon>
        <taxon>Tracheophyta</taxon>
        <taxon>Spermatophyta</taxon>
        <taxon>Magnoliopsida</taxon>
        <taxon>eudicotyledons</taxon>
        <taxon>Gunneridae</taxon>
        <taxon>Pentapetalae</taxon>
        <taxon>rosids</taxon>
        <taxon>fabids</taxon>
        <taxon>Malpighiales</taxon>
        <taxon>Salicaceae</taxon>
        <taxon>Saliceae</taxon>
        <taxon>Salix</taxon>
    </lineage>
</organism>
<evidence type="ECO:0000313" key="2">
    <source>
        <dbReference type="Proteomes" id="UP000657918"/>
    </source>
</evidence>
<sequence>MSSASIQLIKCAMDLRNYGVEQHLLLQSFKLLLKLWTMVVVSIMLVPSTLKFADVTTTS</sequence>
<evidence type="ECO:0000313" key="1">
    <source>
        <dbReference type="EMBL" id="KAF9664328.1"/>
    </source>
</evidence>